<dbReference type="InterPro" id="IPR014001">
    <property type="entry name" value="Helicase_ATP-bd"/>
</dbReference>
<keyword evidence="2" id="KW-0378">Hydrolase</keyword>
<dbReference type="Pfam" id="PF00270">
    <property type="entry name" value="DEAD"/>
    <property type="match status" value="1"/>
</dbReference>
<dbReference type="PANTHER" id="PTHR47959:SF19">
    <property type="entry name" value="NUCLEOLAR RNA HELICASE 2-A"/>
    <property type="match status" value="1"/>
</dbReference>
<dbReference type="SMART" id="SM00490">
    <property type="entry name" value="HELICc"/>
    <property type="match status" value="1"/>
</dbReference>
<keyword evidence="9" id="KW-1185">Reference proteome</keyword>
<keyword evidence="3" id="KW-0347">Helicase</keyword>
<evidence type="ECO:0000256" key="2">
    <source>
        <dbReference type="ARBA" id="ARBA00022801"/>
    </source>
</evidence>
<keyword evidence="4" id="KW-0067">ATP-binding</keyword>
<sequence length="354" mass="40563">MTLNNFEELPYIIAKNTYLYGYQTPSIPQQNTIPVMREKKSVLVQASPGTGKTAAFIIGGYLSININSANLQIIIVSPTRELSNQTYRVAQILTDLKCQQVISQVDLFNFRKSKYQLICTTLDKFNKIFDPKTVKVVIFDEVDQMLTENFDQIQQISQLCKDKQVGLFSATFSVKNLDLINQLFKIDQKIFIQNKLNQKANNNHYYVQVQEDIKNSIVSSVLSSFLFVQAIVFCNTKKAVNIVSTFLQKQKFKSQPLHSSINQEIRTNTVQQFYNGEFRVLVTTDVFGRGMDVRQVTLVVHYDIPQEIESFEHRSGRSGRFGRQGKVVGICQSDEEMSILQDFYSKLSLQHSEI</sequence>
<dbReference type="Pfam" id="PF00271">
    <property type="entry name" value="Helicase_C"/>
    <property type="match status" value="1"/>
</dbReference>
<dbReference type="PROSITE" id="PS51192">
    <property type="entry name" value="HELICASE_ATP_BIND_1"/>
    <property type="match status" value="1"/>
</dbReference>
<dbReference type="InterPro" id="IPR001650">
    <property type="entry name" value="Helicase_C-like"/>
</dbReference>
<name>V6LK08_9EUKA</name>
<dbReference type="GO" id="GO:0003724">
    <property type="term" value="F:RNA helicase activity"/>
    <property type="evidence" value="ECO:0007669"/>
    <property type="project" value="TreeGrafter"/>
</dbReference>
<keyword evidence="1" id="KW-0547">Nucleotide-binding</keyword>
<dbReference type="EMBL" id="AUWU02000003">
    <property type="protein sequence ID" value="KAH0575612.1"/>
    <property type="molecule type" value="Genomic_DNA"/>
</dbReference>
<keyword evidence="7" id="KW-0396">Initiation factor</keyword>
<reference evidence="7 8" key="1">
    <citation type="journal article" date="2014" name="PLoS Genet.">
        <title>The Genome of Spironucleus salmonicida Highlights a Fish Pathogen Adapted to Fluctuating Environments.</title>
        <authorList>
            <person name="Xu F."/>
            <person name="Jerlstrom-Hultqvist J."/>
            <person name="Einarsson E."/>
            <person name="Astvaldsson A."/>
            <person name="Svard S.G."/>
            <person name="Andersson J.O."/>
        </authorList>
    </citation>
    <scope>NUCLEOTIDE SEQUENCE</scope>
    <source>
        <strain evidence="8">ATCC 50377</strain>
    </source>
</reference>
<dbReference type="InterPro" id="IPR011545">
    <property type="entry name" value="DEAD/DEAH_box_helicase_dom"/>
</dbReference>
<dbReference type="GO" id="GO:0016787">
    <property type="term" value="F:hydrolase activity"/>
    <property type="evidence" value="ECO:0007669"/>
    <property type="project" value="UniProtKB-KW"/>
</dbReference>
<dbReference type="GO" id="GO:0003743">
    <property type="term" value="F:translation initiation factor activity"/>
    <property type="evidence" value="ECO:0007669"/>
    <property type="project" value="UniProtKB-KW"/>
</dbReference>
<dbReference type="InterPro" id="IPR050079">
    <property type="entry name" value="DEAD_box_RNA_helicase"/>
</dbReference>
<dbReference type="OrthoDB" id="196131at2759"/>
<keyword evidence="7" id="KW-0648">Protein biosynthesis</keyword>
<dbReference type="GO" id="GO:0003676">
    <property type="term" value="F:nucleic acid binding"/>
    <property type="evidence" value="ECO:0007669"/>
    <property type="project" value="InterPro"/>
</dbReference>
<evidence type="ECO:0000313" key="9">
    <source>
        <dbReference type="Proteomes" id="UP000018208"/>
    </source>
</evidence>
<feature type="domain" description="Helicase C-terminal" evidence="6">
    <location>
        <begin position="220"/>
        <end position="354"/>
    </location>
</feature>
<reference evidence="8" key="2">
    <citation type="submission" date="2020-12" db="EMBL/GenBank/DDBJ databases">
        <title>New Spironucleus salmonicida genome in near-complete chromosomes.</title>
        <authorList>
            <person name="Xu F."/>
            <person name="Kurt Z."/>
            <person name="Jimenez-Gonzalez A."/>
            <person name="Astvaldsson A."/>
            <person name="Andersson J.O."/>
            <person name="Svard S.G."/>
        </authorList>
    </citation>
    <scope>NUCLEOTIDE SEQUENCE</scope>
    <source>
        <strain evidence="8">ATCC 50377</strain>
    </source>
</reference>
<evidence type="ECO:0000256" key="3">
    <source>
        <dbReference type="ARBA" id="ARBA00022806"/>
    </source>
</evidence>
<dbReference type="SMART" id="SM00487">
    <property type="entry name" value="DEXDc"/>
    <property type="match status" value="1"/>
</dbReference>
<dbReference type="InterPro" id="IPR027417">
    <property type="entry name" value="P-loop_NTPase"/>
</dbReference>
<evidence type="ECO:0000313" key="8">
    <source>
        <dbReference type="EMBL" id="KAH0575612.1"/>
    </source>
</evidence>
<evidence type="ECO:0000256" key="4">
    <source>
        <dbReference type="ARBA" id="ARBA00022840"/>
    </source>
</evidence>
<dbReference type="VEuPathDB" id="GiardiaDB:SS50377_23252"/>
<dbReference type="Proteomes" id="UP000018208">
    <property type="component" value="Unassembled WGS sequence"/>
</dbReference>
<dbReference type="GO" id="GO:0005524">
    <property type="term" value="F:ATP binding"/>
    <property type="evidence" value="ECO:0007669"/>
    <property type="project" value="UniProtKB-KW"/>
</dbReference>
<dbReference type="CDD" id="cd18787">
    <property type="entry name" value="SF2_C_DEAD"/>
    <property type="match status" value="1"/>
</dbReference>
<evidence type="ECO:0000259" key="5">
    <source>
        <dbReference type="PROSITE" id="PS51192"/>
    </source>
</evidence>
<gene>
    <name evidence="7" type="ORF">SS50377_16137</name>
    <name evidence="8" type="ORF">SS50377_23252</name>
</gene>
<evidence type="ECO:0000259" key="6">
    <source>
        <dbReference type="PROSITE" id="PS51194"/>
    </source>
</evidence>
<organism evidence="7">
    <name type="scientific">Spironucleus salmonicida</name>
    <dbReference type="NCBI Taxonomy" id="348837"/>
    <lineage>
        <taxon>Eukaryota</taxon>
        <taxon>Metamonada</taxon>
        <taxon>Diplomonadida</taxon>
        <taxon>Hexamitidae</taxon>
        <taxon>Hexamitinae</taxon>
        <taxon>Spironucleus</taxon>
    </lineage>
</organism>
<feature type="domain" description="Helicase ATP-binding" evidence="5">
    <location>
        <begin position="33"/>
        <end position="190"/>
    </location>
</feature>
<dbReference type="GO" id="GO:0005829">
    <property type="term" value="C:cytosol"/>
    <property type="evidence" value="ECO:0007669"/>
    <property type="project" value="TreeGrafter"/>
</dbReference>
<dbReference type="SUPFAM" id="SSF52540">
    <property type="entry name" value="P-loop containing nucleoside triphosphate hydrolases"/>
    <property type="match status" value="1"/>
</dbReference>
<accession>V6LK08</accession>
<evidence type="ECO:0000313" key="7">
    <source>
        <dbReference type="EMBL" id="EST44071.1"/>
    </source>
</evidence>
<dbReference type="Gene3D" id="3.40.50.300">
    <property type="entry name" value="P-loop containing nucleotide triphosphate hydrolases"/>
    <property type="match status" value="2"/>
</dbReference>
<dbReference type="PANTHER" id="PTHR47959">
    <property type="entry name" value="ATP-DEPENDENT RNA HELICASE RHLE-RELATED"/>
    <property type="match status" value="1"/>
</dbReference>
<protein>
    <submittedName>
        <fullName evidence="7">Eukaryotic translation initiation factor 4A</fullName>
    </submittedName>
</protein>
<dbReference type="EMBL" id="KI546129">
    <property type="protein sequence ID" value="EST44071.1"/>
    <property type="molecule type" value="Genomic_DNA"/>
</dbReference>
<dbReference type="PROSITE" id="PS51194">
    <property type="entry name" value="HELICASE_CTER"/>
    <property type="match status" value="1"/>
</dbReference>
<proteinExistence type="predicted"/>
<evidence type="ECO:0000256" key="1">
    <source>
        <dbReference type="ARBA" id="ARBA00022741"/>
    </source>
</evidence>
<dbReference type="AlphaFoldDB" id="V6LK08"/>